<reference evidence="1" key="2">
    <citation type="submission" date="2025-09" db="UniProtKB">
        <authorList>
            <consortium name="Ensembl"/>
        </authorList>
    </citation>
    <scope>IDENTIFICATION</scope>
</reference>
<dbReference type="Pfam" id="PF23195">
    <property type="entry name" value="UBQLN1"/>
    <property type="match status" value="1"/>
</dbReference>
<dbReference type="PANTHER" id="PTHR10677:SF9">
    <property type="entry name" value="UBIQUILIN-LIKE PROTEIN"/>
    <property type="match status" value="1"/>
</dbReference>
<dbReference type="GO" id="GO:0006511">
    <property type="term" value="P:ubiquitin-dependent protein catabolic process"/>
    <property type="evidence" value="ECO:0007669"/>
    <property type="project" value="TreeGrafter"/>
</dbReference>
<dbReference type="GeneTree" id="ENSGT00940000163345"/>
<evidence type="ECO:0008006" key="3">
    <source>
        <dbReference type="Google" id="ProtNLM"/>
    </source>
</evidence>
<reference evidence="1" key="1">
    <citation type="submission" date="2025-08" db="UniProtKB">
        <authorList>
            <consortium name="Ensembl"/>
        </authorList>
    </citation>
    <scope>IDENTIFICATION</scope>
</reference>
<name>A0A2K5CLI4_AOTNA</name>
<sequence>LMTSQSRRSSGLPADKNISSSATQVIVKTAVHTQNLEVSHPEHIAQMLENPSIQQLLSNMEFMRQFILEHPDTQQLMQQSPEISHLLDNSEILWQTLELARNLAMIQEIMQLHQSSQNLEYPLNPQPYLGLQTIPGGNNTLGQNCADVNDQMLNSMQDPFGGNPFTALLAGRVLEQVHILQPKSFIIALVVYLQTSQPMTPTTRSTTLPRSTLLQSPPRARAISVPLSSQLGYQPYLAYSLPSSLRNNTRMPLFL</sequence>
<dbReference type="GO" id="GO:0005829">
    <property type="term" value="C:cytosol"/>
    <property type="evidence" value="ECO:0007669"/>
    <property type="project" value="TreeGrafter"/>
</dbReference>
<evidence type="ECO:0000313" key="1">
    <source>
        <dbReference type="Ensembl" id="ENSANAP00000009577.1"/>
    </source>
</evidence>
<keyword evidence="2" id="KW-1185">Reference proteome</keyword>
<dbReference type="PANTHER" id="PTHR10677">
    <property type="entry name" value="UBIQUILIN"/>
    <property type="match status" value="1"/>
</dbReference>
<dbReference type="InterPro" id="IPR015496">
    <property type="entry name" value="Ubiquilin"/>
</dbReference>
<dbReference type="GO" id="GO:0031593">
    <property type="term" value="F:polyubiquitin modification-dependent protein binding"/>
    <property type="evidence" value="ECO:0007669"/>
    <property type="project" value="TreeGrafter"/>
</dbReference>
<accession>A0A2K5CLI4</accession>
<dbReference type="AlphaFoldDB" id="A0A2K5CLI4"/>
<dbReference type="STRING" id="37293.ENSANAP00000009577"/>
<dbReference type="Ensembl" id="ENSANAT00000027371.1">
    <property type="protein sequence ID" value="ENSANAP00000009577.1"/>
    <property type="gene ID" value="ENSANAG00000022777.1"/>
</dbReference>
<protein>
    <recommendedName>
        <fullName evidence="3">Ubiquilin like</fullName>
    </recommendedName>
</protein>
<proteinExistence type="predicted"/>
<dbReference type="FunFam" id="1.10.260.100:FF:000001">
    <property type="entry name" value="Ubiquilin 1"/>
    <property type="match status" value="1"/>
</dbReference>
<organism evidence="1 2">
    <name type="scientific">Aotus nancymaae</name>
    <name type="common">Ma's night monkey</name>
    <dbReference type="NCBI Taxonomy" id="37293"/>
    <lineage>
        <taxon>Eukaryota</taxon>
        <taxon>Metazoa</taxon>
        <taxon>Chordata</taxon>
        <taxon>Craniata</taxon>
        <taxon>Vertebrata</taxon>
        <taxon>Euteleostomi</taxon>
        <taxon>Mammalia</taxon>
        <taxon>Eutheria</taxon>
        <taxon>Euarchontoglires</taxon>
        <taxon>Primates</taxon>
        <taxon>Haplorrhini</taxon>
        <taxon>Platyrrhini</taxon>
        <taxon>Aotidae</taxon>
        <taxon>Aotus</taxon>
    </lineage>
</organism>
<dbReference type="Proteomes" id="UP000233020">
    <property type="component" value="Unplaced"/>
</dbReference>
<evidence type="ECO:0000313" key="2">
    <source>
        <dbReference type="Proteomes" id="UP000233020"/>
    </source>
</evidence>